<dbReference type="GO" id="GO:0019632">
    <property type="term" value="P:shikimate metabolic process"/>
    <property type="evidence" value="ECO:0007669"/>
    <property type="project" value="TreeGrafter"/>
</dbReference>
<feature type="domain" description="Quinate/shikimate 5-dehydrogenase/glutamyl-tRNA reductase" evidence="1">
    <location>
        <begin position="378"/>
        <end position="447"/>
    </location>
</feature>
<dbReference type="SUPFAM" id="SSF51735">
    <property type="entry name" value="NAD(P)-binding Rossmann-fold domains"/>
    <property type="match status" value="1"/>
</dbReference>
<sequence>MGSLSLAVSDIQTSTSGMRGSPTLLCTPLMGTTVDQMLIEMRKAKEIGADVVEVRLDCLRKFNPFQDLEILIKRSPLPTLVTYRPFWEGGQYDGDDNKRQDALRLAMHLGASYVDIELEVAYEFINSIHGKKPDNFKVIVSSHNFHNTPSSEAIGNLVARIQASGADIVKVATTALDITDCARVFQIMVHSQIPTIGIVMGERGLISRLLSPKFGAYLTYGALDTGAISAPGQPLAKDLLDLYNFRLIRPDTKVYGIIGKPVGHSKSPLLFNAAFKSVGLNAVYVHLLVDDVEKFFEAYSAVDFVAGCSCTIPHKEVAVKCMGEIDPIAKKIGAINNIVRRPDGTLTAFNTDYIGAISAIEDGLRELNGATPGVGSPLAGKLFVVLGAGGAGKSLAYGAAQKGARVVVANRTLERAKELADKVGGQAMTLDEVASFHPEDRMVLANTTSVGMKPNADGTPIPKLALRHYCLVFDAIYTPKDTRLLREARESGAIIVYGTEMLIRQGFEQYKNFTGLQAPEELFRTLMEKHA</sequence>
<dbReference type="InterPro" id="IPR046346">
    <property type="entry name" value="Aminoacid_DH-like_N_sf"/>
</dbReference>
<dbReference type="CDD" id="cd01065">
    <property type="entry name" value="NAD_bind_Shikimate_DH"/>
    <property type="match status" value="1"/>
</dbReference>
<feature type="domain" description="SDH C-terminal" evidence="3">
    <location>
        <begin position="498"/>
        <end position="525"/>
    </location>
</feature>
<dbReference type="InterPro" id="IPR022893">
    <property type="entry name" value="Shikimate_DH_fam"/>
</dbReference>
<dbReference type="Gene3D" id="3.20.20.70">
    <property type="entry name" value="Aldolase class I"/>
    <property type="match status" value="1"/>
</dbReference>
<dbReference type="Gene3D" id="3.40.50.10860">
    <property type="entry name" value="Leucine Dehydrogenase, chain A, domain 1"/>
    <property type="match status" value="1"/>
</dbReference>
<reference evidence="5" key="1">
    <citation type="journal article" date="2017" name="Plant J.">
        <title>The pomegranate (Punica granatum L.) genome and the genomics of punicalagin biosynthesis.</title>
        <authorList>
            <person name="Qin G."/>
            <person name="Xu C."/>
            <person name="Ming R."/>
            <person name="Tang H."/>
            <person name="Guyot R."/>
            <person name="Kramer E.M."/>
            <person name="Hu Y."/>
            <person name="Yi X."/>
            <person name="Qi Y."/>
            <person name="Xu X."/>
            <person name="Gao Z."/>
            <person name="Pan H."/>
            <person name="Jian J."/>
            <person name="Tian Y."/>
            <person name="Yue Z."/>
            <person name="Xu Y."/>
        </authorList>
    </citation>
    <scope>NUCLEOTIDE SEQUENCE [LARGE SCALE GENOMIC DNA]</scope>
    <source>
        <strain evidence="5">cv. Dabenzi</strain>
    </source>
</reference>
<dbReference type="Pfam" id="PF01488">
    <property type="entry name" value="Shikimate_DH"/>
    <property type="match status" value="1"/>
</dbReference>
<dbReference type="NCBIfam" id="TIGR01093">
    <property type="entry name" value="aroD"/>
    <property type="match status" value="1"/>
</dbReference>
<dbReference type="PANTHER" id="PTHR21089">
    <property type="entry name" value="SHIKIMATE DEHYDROGENASE"/>
    <property type="match status" value="1"/>
</dbReference>
<accession>A0A218VR15</accession>
<evidence type="ECO:0000259" key="1">
    <source>
        <dbReference type="Pfam" id="PF01488"/>
    </source>
</evidence>
<dbReference type="InterPro" id="IPR013708">
    <property type="entry name" value="Shikimate_DH-bd_N"/>
</dbReference>
<dbReference type="InterPro" id="IPR001381">
    <property type="entry name" value="DHquinase_I"/>
</dbReference>
<dbReference type="GO" id="GO:0004764">
    <property type="term" value="F:shikimate 3-dehydrogenase (NADP+) activity"/>
    <property type="evidence" value="ECO:0007669"/>
    <property type="project" value="InterPro"/>
</dbReference>
<dbReference type="Pfam" id="PF18317">
    <property type="entry name" value="SDH_C"/>
    <property type="match status" value="1"/>
</dbReference>
<dbReference type="FunFam" id="3.20.20.70:FF:000142">
    <property type="entry name" value="bifunctional 3-dehydroquinate dehydratase/shikimate dehydrogenase, chloroplastic"/>
    <property type="match status" value="1"/>
</dbReference>
<evidence type="ECO:0000313" key="5">
    <source>
        <dbReference type="Proteomes" id="UP000197138"/>
    </source>
</evidence>
<protein>
    <submittedName>
        <fullName evidence="4">Uncharacterized protein</fullName>
    </submittedName>
</protein>
<dbReference type="InterPro" id="IPR041121">
    <property type="entry name" value="SDH_C"/>
</dbReference>
<dbReference type="Gene3D" id="3.40.50.720">
    <property type="entry name" value="NAD(P)-binding Rossmann-like Domain"/>
    <property type="match status" value="1"/>
</dbReference>
<evidence type="ECO:0000259" key="2">
    <source>
        <dbReference type="Pfam" id="PF08501"/>
    </source>
</evidence>
<dbReference type="GO" id="GO:0003855">
    <property type="term" value="F:3-dehydroquinate dehydratase activity"/>
    <property type="evidence" value="ECO:0007669"/>
    <property type="project" value="InterPro"/>
</dbReference>
<evidence type="ECO:0000259" key="3">
    <source>
        <dbReference type="Pfam" id="PF18317"/>
    </source>
</evidence>
<dbReference type="HAMAP" id="MF_00214">
    <property type="entry name" value="AroD"/>
    <property type="match status" value="1"/>
</dbReference>
<dbReference type="EMBL" id="MTKT01006319">
    <property type="protein sequence ID" value="OWM62977.1"/>
    <property type="molecule type" value="Genomic_DNA"/>
</dbReference>
<dbReference type="GO" id="GO:0009423">
    <property type="term" value="P:chorismate biosynthetic process"/>
    <property type="evidence" value="ECO:0007669"/>
    <property type="project" value="UniProtKB-UniPathway"/>
</dbReference>
<evidence type="ECO:0000313" key="4">
    <source>
        <dbReference type="EMBL" id="OWM62977.1"/>
    </source>
</evidence>
<dbReference type="HAMAP" id="MF_00222">
    <property type="entry name" value="Shikimate_DH_AroE"/>
    <property type="match status" value="1"/>
</dbReference>
<dbReference type="InterPro" id="IPR006151">
    <property type="entry name" value="Shikm_DH/Glu-tRNA_Rdtase"/>
</dbReference>
<proteinExistence type="inferred from homology"/>
<comment type="caution">
    <text evidence="4">The sequence shown here is derived from an EMBL/GenBank/DDBJ whole genome shotgun (WGS) entry which is preliminary data.</text>
</comment>
<dbReference type="FunFam" id="3.40.50.720:FF:000172">
    <property type="entry name" value="Bifunctional 3-dehydroquinate dehydratase/shikimate dehydrogenase, chloroplastic"/>
    <property type="match status" value="1"/>
</dbReference>
<feature type="domain" description="Shikimate dehydrogenase substrate binding N-terminal" evidence="2">
    <location>
        <begin position="257"/>
        <end position="338"/>
    </location>
</feature>
<name>A0A218VR15_PUNGR</name>
<gene>
    <name evidence="4" type="ORF">CDL15_Pgr020271</name>
</gene>
<dbReference type="PANTHER" id="PTHR21089:SF29">
    <property type="entry name" value="SHIKIMATE DEHYDROGENASE (NADP(+))"/>
    <property type="match status" value="1"/>
</dbReference>
<dbReference type="InterPro" id="IPR036291">
    <property type="entry name" value="NAD(P)-bd_dom_sf"/>
</dbReference>
<organism evidence="4 5">
    <name type="scientific">Punica granatum</name>
    <name type="common">Pomegranate</name>
    <dbReference type="NCBI Taxonomy" id="22663"/>
    <lineage>
        <taxon>Eukaryota</taxon>
        <taxon>Viridiplantae</taxon>
        <taxon>Streptophyta</taxon>
        <taxon>Embryophyta</taxon>
        <taxon>Tracheophyta</taxon>
        <taxon>Spermatophyta</taxon>
        <taxon>Magnoliopsida</taxon>
        <taxon>eudicotyledons</taxon>
        <taxon>Gunneridae</taxon>
        <taxon>Pentapetalae</taxon>
        <taxon>rosids</taxon>
        <taxon>malvids</taxon>
        <taxon>Myrtales</taxon>
        <taxon>Lythraceae</taxon>
        <taxon>Punica</taxon>
    </lineage>
</organism>
<dbReference type="SUPFAM" id="SSF53223">
    <property type="entry name" value="Aminoacid dehydrogenase-like, N-terminal domain"/>
    <property type="match status" value="1"/>
</dbReference>
<dbReference type="CDD" id="cd00502">
    <property type="entry name" value="DHQase_I"/>
    <property type="match status" value="1"/>
</dbReference>
<dbReference type="SUPFAM" id="SSF51569">
    <property type="entry name" value="Aldolase"/>
    <property type="match status" value="1"/>
</dbReference>
<dbReference type="Proteomes" id="UP000197138">
    <property type="component" value="Unassembled WGS sequence"/>
</dbReference>
<dbReference type="Pfam" id="PF01487">
    <property type="entry name" value="DHquinase_I"/>
    <property type="match status" value="1"/>
</dbReference>
<dbReference type="Pfam" id="PF08501">
    <property type="entry name" value="Shikimate_dh_N"/>
    <property type="match status" value="1"/>
</dbReference>
<dbReference type="AlphaFoldDB" id="A0A218VR15"/>
<dbReference type="UniPathway" id="UPA00053">
    <property type="reaction ID" value="UER00087"/>
</dbReference>
<dbReference type="InterPro" id="IPR013785">
    <property type="entry name" value="Aldolase_TIM"/>
</dbReference>